<dbReference type="EMBL" id="CP012117">
    <property type="protein sequence ID" value="ANP27785.1"/>
    <property type="molecule type" value="Genomic_DNA"/>
</dbReference>
<evidence type="ECO:0000256" key="2">
    <source>
        <dbReference type="SAM" id="Phobius"/>
    </source>
</evidence>
<keyword evidence="2" id="KW-1133">Transmembrane helix</keyword>
<feature type="transmembrane region" description="Helical" evidence="2">
    <location>
        <begin position="103"/>
        <end position="121"/>
    </location>
</feature>
<protein>
    <recommendedName>
        <fullName evidence="5">DUF3043 domain-containing protein</fullName>
    </recommendedName>
</protein>
<keyword evidence="2" id="KW-0812">Transmembrane</keyword>
<dbReference type="AlphaFoldDB" id="A0A1B0ZIG4"/>
<evidence type="ECO:0000313" key="4">
    <source>
        <dbReference type="Proteomes" id="UP000092596"/>
    </source>
</evidence>
<dbReference type="InterPro" id="IPR021403">
    <property type="entry name" value="DUF3043"/>
</dbReference>
<dbReference type="PATRIC" id="fig|1630135.4.peg.1236"/>
<gene>
    <name evidence="3" type="ORF">DAD186_12350</name>
</gene>
<dbReference type="Proteomes" id="UP000092596">
    <property type="component" value="Chromosome"/>
</dbReference>
<evidence type="ECO:0000256" key="1">
    <source>
        <dbReference type="SAM" id="MobiDB-lite"/>
    </source>
</evidence>
<sequence length="199" mass="22648">MNTETPSEHSPSPTRAEHSATTPKKGRPTRSRKEAVAARRTPLVPKDRKEAKRRSKQKDRAAANREHQALLAGDEAHYPVQHRGADRRLVRDIVDSRHNVAEYFLPFALIAMLFPFAMQLIDPVKFQVVSIVFLVVLWAGILVVVIDTFLLRRKIRKVLTERFGVVPAGMVSYGLLRSTNIRPWRMPKPQIKHGEAPRP</sequence>
<evidence type="ECO:0000313" key="3">
    <source>
        <dbReference type="EMBL" id="ANP27785.1"/>
    </source>
</evidence>
<evidence type="ECO:0008006" key="5">
    <source>
        <dbReference type="Google" id="ProtNLM"/>
    </source>
</evidence>
<name>A0A1B0ZIG4_9MICO</name>
<dbReference type="RefSeq" id="WP_065247923.1">
    <property type="nucleotide sequence ID" value="NZ_CP012117.1"/>
</dbReference>
<accession>A0A1B0ZIG4</accession>
<keyword evidence="2" id="KW-0472">Membrane</keyword>
<dbReference type="STRING" id="1630135.DAD186_12350"/>
<organism evidence="3 4">
    <name type="scientific">Dermabacter vaginalis</name>
    <dbReference type="NCBI Taxonomy" id="1630135"/>
    <lineage>
        <taxon>Bacteria</taxon>
        <taxon>Bacillati</taxon>
        <taxon>Actinomycetota</taxon>
        <taxon>Actinomycetes</taxon>
        <taxon>Micrococcales</taxon>
        <taxon>Dermabacteraceae</taxon>
        <taxon>Dermabacter</taxon>
    </lineage>
</organism>
<dbReference type="KEGG" id="dva:DAD186_12350"/>
<feature type="transmembrane region" description="Helical" evidence="2">
    <location>
        <begin position="127"/>
        <end position="151"/>
    </location>
</feature>
<feature type="region of interest" description="Disordered" evidence="1">
    <location>
        <begin position="1"/>
        <end position="65"/>
    </location>
</feature>
<reference evidence="3 4" key="1">
    <citation type="submission" date="2015-06" db="EMBL/GenBank/DDBJ databases">
        <title>Investigation of pathophysiology for high-risk pregnancy and development of treatment modality based on it.</title>
        <authorList>
            <person name="Kim B.-C."/>
            <person name="Lim S."/>
        </authorList>
    </citation>
    <scope>NUCLEOTIDE SEQUENCE [LARGE SCALE GENOMIC DNA]</scope>
    <source>
        <strain evidence="3 4">AD1-86</strain>
    </source>
</reference>
<dbReference type="Pfam" id="PF11241">
    <property type="entry name" value="DUF3043"/>
    <property type="match status" value="1"/>
</dbReference>
<proteinExistence type="predicted"/>
<feature type="compositionally biased region" description="Polar residues" evidence="1">
    <location>
        <begin position="1"/>
        <end position="13"/>
    </location>
</feature>